<dbReference type="AlphaFoldDB" id="A0A397G759"/>
<accession>A0A397G759</accession>
<organism evidence="1 2">
    <name type="scientific">Diversispora epigaea</name>
    <dbReference type="NCBI Taxonomy" id="1348612"/>
    <lineage>
        <taxon>Eukaryota</taxon>
        <taxon>Fungi</taxon>
        <taxon>Fungi incertae sedis</taxon>
        <taxon>Mucoromycota</taxon>
        <taxon>Glomeromycotina</taxon>
        <taxon>Glomeromycetes</taxon>
        <taxon>Diversisporales</taxon>
        <taxon>Diversisporaceae</taxon>
        <taxon>Diversispora</taxon>
    </lineage>
</organism>
<comment type="caution">
    <text evidence="1">The sequence shown here is derived from an EMBL/GenBank/DDBJ whole genome shotgun (WGS) entry which is preliminary data.</text>
</comment>
<keyword evidence="2" id="KW-1185">Reference proteome</keyword>
<evidence type="ECO:0000313" key="1">
    <source>
        <dbReference type="EMBL" id="RHZ46855.1"/>
    </source>
</evidence>
<name>A0A397G759_9GLOM</name>
<protein>
    <submittedName>
        <fullName evidence="1">Uncharacterized protein</fullName>
    </submittedName>
</protein>
<dbReference type="EMBL" id="PQFF01000504">
    <property type="protein sequence ID" value="RHZ46855.1"/>
    <property type="molecule type" value="Genomic_DNA"/>
</dbReference>
<dbReference type="Proteomes" id="UP000266861">
    <property type="component" value="Unassembled WGS sequence"/>
</dbReference>
<sequence length="165" mass="19056">MTDSFSHFYPWKMAHQVKDYYDSLSKCADNKPRSKKLSEIKPKIKEGNLNSTGQNMFEHSHQPHLPNNLILYSETSNFPYSSSESSDFTCPSPESQTSHSLEHDPLVFSNERQVSILEFCVLSMQIHFGEETDYKLTLHDICPEQVILLFKGDCREKFDANELLC</sequence>
<evidence type="ECO:0000313" key="2">
    <source>
        <dbReference type="Proteomes" id="UP000266861"/>
    </source>
</evidence>
<reference evidence="1 2" key="1">
    <citation type="submission" date="2018-08" db="EMBL/GenBank/DDBJ databases">
        <title>Genome and evolution of the arbuscular mycorrhizal fungus Diversispora epigaea (formerly Glomus versiforme) and its bacterial endosymbionts.</title>
        <authorList>
            <person name="Sun X."/>
            <person name="Fei Z."/>
            <person name="Harrison M."/>
        </authorList>
    </citation>
    <scope>NUCLEOTIDE SEQUENCE [LARGE SCALE GENOMIC DNA]</scope>
    <source>
        <strain evidence="1 2">IT104</strain>
    </source>
</reference>
<proteinExistence type="predicted"/>
<gene>
    <name evidence="1" type="ORF">Glove_606g42</name>
</gene>